<feature type="compositionally biased region" description="Acidic residues" evidence="4">
    <location>
        <begin position="474"/>
        <end position="483"/>
    </location>
</feature>
<dbReference type="PANTHER" id="PTHR10426">
    <property type="entry name" value="STRICTOSIDINE SYNTHASE-RELATED"/>
    <property type="match status" value="1"/>
</dbReference>
<dbReference type="InterPro" id="IPR018119">
    <property type="entry name" value="Strictosidine_synth_cons-reg"/>
</dbReference>
<evidence type="ECO:0000256" key="3">
    <source>
        <dbReference type="ARBA" id="ARBA00023180"/>
    </source>
</evidence>
<keyword evidence="5" id="KW-0812">Transmembrane</keyword>
<keyword evidence="3" id="KW-0325">Glycoprotein</keyword>
<evidence type="ECO:0000259" key="6">
    <source>
        <dbReference type="Pfam" id="PF03088"/>
    </source>
</evidence>
<dbReference type="Pfam" id="PF03088">
    <property type="entry name" value="Str_synth"/>
    <property type="match status" value="1"/>
</dbReference>
<keyword evidence="8" id="KW-1185">Reference proteome</keyword>
<feature type="region of interest" description="Disordered" evidence="4">
    <location>
        <begin position="433"/>
        <end position="499"/>
    </location>
</feature>
<dbReference type="PANTHER" id="PTHR10426:SF88">
    <property type="entry name" value="ADIPOCYTE PLASMA MEMBRANE-ASSOCIATED PROTEIN HEMOMUCIN-RELATED"/>
    <property type="match status" value="1"/>
</dbReference>
<evidence type="ECO:0000256" key="4">
    <source>
        <dbReference type="SAM" id="MobiDB-lite"/>
    </source>
</evidence>
<feature type="domain" description="Strictosidine synthase conserved region" evidence="6">
    <location>
        <begin position="173"/>
        <end position="258"/>
    </location>
</feature>
<dbReference type="AlphaFoldDB" id="A0AAV2RFG5"/>
<feature type="transmembrane region" description="Helical" evidence="5">
    <location>
        <begin position="12"/>
        <end position="32"/>
    </location>
</feature>
<dbReference type="GO" id="GO:0016787">
    <property type="term" value="F:hydrolase activity"/>
    <property type="evidence" value="ECO:0007669"/>
    <property type="project" value="TreeGrafter"/>
</dbReference>
<gene>
    <name evidence="7" type="ORF">MNOR_LOCUS22804</name>
</gene>
<comment type="caution">
    <text evidence="7">The sequence shown here is derived from an EMBL/GenBank/DDBJ whole genome shotgun (WGS) entry which is preliminary data.</text>
</comment>
<comment type="similarity">
    <text evidence="1">Belongs to the strictosidine synthase family.</text>
</comment>
<keyword evidence="5" id="KW-0472">Membrane</keyword>
<evidence type="ECO:0000256" key="2">
    <source>
        <dbReference type="ARBA" id="ARBA00022553"/>
    </source>
</evidence>
<dbReference type="EMBL" id="CAXKWB010019527">
    <property type="protein sequence ID" value="CAL4122050.1"/>
    <property type="molecule type" value="Genomic_DNA"/>
</dbReference>
<dbReference type="GO" id="GO:0012505">
    <property type="term" value="C:endomembrane system"/>
    <property type="evidence" value="ECO:0007669"/>
    <property type="project" value="TreeGrafter"/>
</dbReference>
<protein>
    <recommendedName>
        <fullName evidence="6">Strictosidine synthase conserved region domain-containing protein</fullName>
    </recommendedName>
</protein>
<proteinExistence type="inferred from homology"/>
<feature type="compositionally biased region" description="Basic and acidic residues" evidence="4">
    <location>
        <begin position="484"/>
        <end position="499"/>
    </location>
</feature>
<dbReference type="Gene3D" id="2.120.10.30">
    <property type="entry name" value="TolB, C-terminal domain"/>
    <property type="match status" value="1"/>
</dbReference>
<dbReference type="Pfam" id="PF20067">
    <property type="entry name" value="SSL_N"/>
    <property type="match status" value="1"/>
</dbReference>
<accession>A0AAV2RFG5</accession>
<evidence type="ECO:0000256" key="5">
    <source>
        <dbReference type="SAM" id="Phobius"/>
    </source>
</evidence>
<dbReference type="InterPro" id="IPR011042">
    <property type="entry name" value="6-blade_b-propeller_TolB-like"/>
</dbReference>
<keyword evidence="5" id="KW-1133">Transmembrane helix</keyword>
<organism evidence="7 8">
    <name type="scientific">Meganyctiphanes norvegica</name>
    <name type="common">Northern krill</name>
    <name type="synonym">Thysanopoda norvegica</name>
    <dbReference type="NCBI Taxonomy" id="48144"/>
    <lineage>
        <taxon>Eukaryota</taxon>
        <taxon>Metazoa</taxon>
        <taxon>Ecdysozoa</taxon>
        <taxon>Arthropoda</taxon>
        <taxon>Crustacea</taxon>
        <taxon>Multicrustacea</taxon>
        <taxon>Malacostraca</taxon>
        <taxon>Eumalacostraca</taxon>
        <taxon>Eucarida</taxon>
        <taxon>Euphausiacea</taxon>
        <taxon>Euphausiidae</taxon>
        <taxon>Meganyctiphanes</taxon>
    </lineage>
</organism>
<sequence>MIGLLCRIIKRILIDSSILILFFLLAPGLPPYNATFSSYSITPPFPLTGALEPNGELDSAQRLLEGKFTGPESIAWKTHDEIFLSIHGGTIIKVFGQNFDRIARVTRIGPTCDGPHQERLCGRPLGLRFAPDGKLLVVDAYYGIFSVDVDSGEKECLVSPDQDIENEPFKFANDLDIDSDGNIYWSDSSSIADLANGNVVVGADPTGRLIKYDPKTGGNVVLLREIHFANGVQLSSNQDFVLLCETSRNRIHRYWLKGDMTGRRDIFLDGLPGMCDNVRPRPDGGFYVSLVSTRIAGTADQLLSIFEKVALLRKLVLRVLSVAQWIIDSTNKFFPHVLLEKASYNVLNMGPLMAAFKTNVSIVVEVDEEGNIIGSLQGSTGKISHISETAHVGDHIFFGSPINKYLGHLYVGEPYTWEAIGVVGGDGNYKVRMLPNDKDGEESSASSAEEEPPVPETQIFEAMGEGITMKEPKEDTEEIETEESEKLKDDQVDSKEEVT</sequence>
<keyword evidence="2" id="KW-0597">Phosphoprotein</keyword>
<evidence type="ECO:0000313" key="7">
    <source>
        <dbReference type="EMBL" id="CAL4122050.1"/>
    </source>
</evidence>
<dbReference type="Proteomes" id="UP001497623">
    <property type="component" value="Unassembled WGS sequence"/>
</dbReference>
<dbReference type="SUPFAM" id="SSF63829">
    <property type="entry name" value="Calcium-dependent phosphotriesterase"/>
    <property type="match status" value="1"/>
</dbReference>
<reference evidence="7 8" key="1">
    <citation type="submission" date="2024-05" db="EMBL/GenBank/DDBJ databases">
        <authorList>
            <person name="Wallberg A."/>
        </authorList>
    </citation>
    <scope>NUCLEOTIDE SEQUENCE [LARGE SCALE GENOMIC DNA]</scope>
</reference>
<name>A0AAV2RFG5_MEGNR</name>
<feature type="non-terminal residue" evidence="7">
    <location>
        <position position="499"/>
    </location>
</feature>
<evidence type="ECO:0000256" key="1">
    <source>
        <dbReference type="ARBA" id="ARBA00009191"/>
    </source>
</evidence>
<evidence type="ECO:0000313" key="8">
    <source>
        <dbReference type="Proteomes" id="UP001497623"/>
    </source>
</evidence>